<evidence type="ECO:0000313" key="3">
    <source>
        <dbReference type="Proteomes" id="UP000095751"/>
    </source>
</evidence>
<accession>A0A1E7F580</accession>
<keyword evidence="3" id="KW-1185">Reference proteome</keyword>
<evidence type="ECO:0000256" key="1">
    <source>
        <dbReference type="SAM" id="MobiDB-lite"/>
    </source>
</evidence>
<feature type="compositionally biased region" description="Basic and acidic residues" evidence="1">
    <location>
        <begin position="19"/>
        <end position="28"/>
    </location>
</feature>
<feature type="compositionally biased region" description="Basic and acidic residues" evidence="1">
    <location>
        <begin position="51"/>
        <end position="64"/>
    </location>
</feature>
<evidence type="ECO:0008006" key="4">
    <source>
        <dbReference type="Google" id="ProtNLM"/>
    </source>
</evidence>
<gene>
    <name evidence="2" type="ORF">FRACYDRAFT_269761</name>
</gene>
<feature type="region of interest" description="Disordered" evidence="1">
    <location>
        <begin position="18"/>
        <end position="73"/>
    </location>
</feature>
<proteinExistence type="predicted"/>
<feature type="compositionally biased region" description="Acidic residues" evidence="1">
    <location>
        <begin position="114"/>
        <end position="134"/>
    </location>
</feature>
<name>A0A1E7F580_9STRA</name>
<sequence length="229" mass="25603">MDKGWELIRSEVNATIDSTNKKNEHDAIENQNVDNCDDDGDDDDDDSNDGDLNRKPKEYHKTKDGNFTARIGHKDKTRTIGTFRYERDSALAYKMSRRKKNQQPSSNSKHGESDSCDESNDEEEPIVEVLDDDEDDDEVCVIAESLDDDDDMIEITPNAPTLQKKRKRDHWRCFYTDDVVRNINDATAKDVTVSIAMAIAAAAATTETAANAVHAATSSTKNEIGKKGK</sequence>
<feature type="region of interest" description="Disordered" evidence="1">
    <location>
        <begin position="93"/>
        <end position="134"/>
    </location>
</feature>
<dbReference type="InParanoid" id="A0A1E7F580"/>
<reference evidence="2 3" key="1">
    <citation type="submission" date="2016-09" db="EMBL/GenBank/DDBJ databases">
        <title>Extensive genetic diversity and differential bi-allelic expression allows diatom success in the polar Southern Ocean.</title>
        <authorList>
            <consortium name="DOE Joint Genome Institute"/>
            <person name="Mock T."/>
            <person name="Otillar R.P."/>
            <person name="Strauss J."/>
            <person name="Dupont C."/>
            <person name="Frickenhaus S."/>
            <person name="Maumus F."/>
            <person name="Mcmullan M."/>
            <person name="Sanges R."/>
            <person name="Schmutz J."/>
            <person name="Toseland A."/>
            <person name="Valas R."/>
            <person name="Veluchamy A."/>
            <person name="Ward B.J."/>
            <person name="Allen A."/>
            <person name="Barry K."/>
            <person name="Falciatore A."/>
            <person name="Ferrante M."/>
            <person name="Fortunato A.E."/>
            <person name="Gloeckner G."/>
            <person name="Gruber A."/>
            <person name="Hipkin R."/>
            <person name="Janech M."/>
            <person name="Kroth P."/>
            <person name="Leese F."/>
            <person name="Lindquist E."/>
            <person name="Lyon B.R."/>
            <person name="Martin J."/>
            <person name="Mayer C."/>
            <person name="Parker M."/>
            <person name="Quesneville H."/>
            <person name="Raymond J."/>
            <person name="Uhlig C."/>
            <person name="Valentin K.U."/>
            <person name="Worden A.Z."/>
            <person name="Armbrust E.V."/>
            <person name="Bowler C."/>
            <person name="Green B."/>
            <person name="Moulton V."/>
            <person name="Van Oosterhout C."/>
            <person name="Grigoriev I."/>
        </authorList>
    </citation>
    <scope>NUCLEOTIDE SEQUENCE [LARGE SCALE GENOMIC DNA]</scope>
    <source>
        <strain evidence="2 3">CCMP1102</strain>
    </source>
</reference>
<protein>
    <recommendedName>
        <fullName evidence="4">AP2/ERF domain-containing protein</fullName>
    </recommendedName>
</protein>
<organism evidence="2 3">
    <name type="scientific">Fragilariopsis cylindrus CCMP1102</name>
    <dbReference type="NCBI Taxonomy" id="635003"/>
    <lineage>
        <taxon>Eukaryota</taxon>
        <taxon>Sar</taxon>
        <taxon>Stramenopiles</taxon>
        <taxon>Ochrophyta</taxon>
        <taxon>Bacillariophyta</taxon>
        <taxon>Bacillariophyceae</taxon>
        <taxon>Bacillariophycidae</taxon>
        <taxon>Bacillariales</taxon>
        <taxon>Bacillariaceae</taxon>
        <taxon>Fragilariopsis</taxon>
    </lineage>
</organism>
<feature type="compositionally biased region" description="Acidic residues" evidence="1">
    <location>
        <begin position="35"/>
        <end position="49"/>
    </location>
</feature>
<dbReference type="Proteomes" id="UP000095751">
    <property type="component" value="Unassembled WGS sequence"/>
</dbReference>
<dbReference type="EMBL" id="KV784361">
    <property type="protein sequence ID" value="OEU13299.1"/>
    <property type="molecule type" value="Genomic_DNA"/>
</dbReference>
<evidence type="ECO:0000313" key="2">
    <source>
        <dbReference type="EMBL" id="OEU13299.1"/>
    </source>
</evidence>
<dbReference type="AlphaFoldDB" id="A0A1E7F580"/>
<feature type="non-terminal residue" evidence="2">
    <location>
        <position position="229"/>
    </location>
</feature>
<dbReference type="KEGG" id="fcy:FRACYDRAFT_269761"/>